<comment type="caution">
    <text evidence="3">The sequence shown here is derived from an EMBL/GenBank/DDBJ whole genome shotgun (WGS) entry which is preliminary data.</text>
</comment>
<keyword evidence="3" id="KW-0378">Hydrolase</keyword>
<evidence type="ECO:0000259" key="2">
    <source>
        <dbReference type="Pfam" id="PF02517"/>
    </source>
</evidence>
<feature type="transmembrane region" description="Helical" evidence="1">
    <location>
        <begin position="62"/>
        <end position="82"/>
    </location>
</feature>
<name>A0A8T4GW05_9EURY</name>
<dbReference type="InterPro" id="IPR003675">
    <property type="entry name" value="Rce1/LyrA-like_dom"/>
</dbReference>
<dbReference type="GO" id="GO:0006508">
    <property type="term" value="P:proteolysis"/>
    <property type="evidence" value="ECO:0007669"/>
    <property type="project" value="UniProtKB-KW"/>
</dbReference>
<dbReference type="Proteomes" id="UP000823736">
    <property type="component" value="Unassembled WGS sequence"/>
</dbReference>
<dbReference type="Pfam" id="PF02517">
    <property type="entry name" value="Rce1-like"/>
    <property type="match status" value="1"/>
</dbReference>
<feature type="transmembrane region" description="Helical" evidence="1">
    <location>
        <begin position="170"/>
        <end position="189"/>
    </location>
</feature>
<feature type="transmembrane region" description="Helical" evidence="1">
    <location>
        <begin position="94"/>
        <end position="116"/>
    </location>
</feature>
<feature type="transmembrane region" description="Helical" evidence="1">
    <location>
        <begin position="20"/>
        <end position="42"/>
    </location>
</feature>
<feature type="domain" description="CAAX prenyl protease 2/Lysostaphin resistance protein A-like" evidence="2">
    <location>
        <begin position="139"/>
        <end position="231"/>
    </location>
</feature>
<keyword evidence="4" id="KW-1185">Reference proteome</keyword>
<dbReference type="AlphaFoldDB" id="A0A8T4GW05"/>
<feature type="transmembrane region" description="Helical" evidence="1">
    <location>
        <begin position="136"/>
        <end position="158"/>
    </location>
</feature>
<keyword evidence="1" id="KW-1133">Transmembrane helix</keyword>
<dbReference type="PANTHER" id="PTHR43592:SF15">
    <property type="entry name" value="CAAX AMINO TERMINAL PROTEASE FAMILY PROTEIN"/>
    <property type="match status" value="1"/>
</dbReference>
<evidence type="ECO:0000256" key="1">
    <source>
        <dbReference type="SAM" id="Phobius"/>
    </source>
</evidence>
<evidence type="ECO:0000313" key="3">
    <source>
        <dbReference type="EMBL" id="MBP1986302.1"/>
    </source>
</evidence>
<protein>
    <submittedName>
        <fullName evidence="3">Membrane protease YdiL (CAAX protease family)</fullName>
    </submittedName>
</protein>
<sequence>MSQSSRPTRPISGPRLLRTVQAFVLFVAGVVGGSVGVSLWAGAAPALGVAEGTTAYEIANTVAQFVGIAAPVALFVAAAGDRDLLSFEIPDRRGAAIAVGAAVALYVLQIVLLALFSLVDVAPSQNPAVDPTGREATYFLLMIPASVLVVGPAEELLVRGGIQGLLKRAWGPWPGIIGASALFGSLHYIGSGSGALAYVAFSFLLGCLLGYLYERTGNLVVPMVAHGGYNAAIYAIQYATI</sequence>
<keyword evidence="3" id="KW-0645">Protease</keyword>
<accession>A0A8T4GW05</accession>
<proteinExistence type="predicted"/>
<dbReference type="GO" id="GO:0004175">
    <property type="term" value="F:endopeptidase activity"/>
    <property type="evidence" value="ECO:0007669"/>
    <property type="project" value="UniProtKB-ARBA"/>
</dbReference>
<gene>
    <name evidence="3" type="ORF">J2753_000775</name>
</gene>
<dbReference type="OrthoDB" id="275779at2157"/>
<organism evidence="3 4">
    <name type="scientific">Halolamina salifodinae</name>
    <dbReference type="NCBI Taxonomy" id="1202767"/>
    <lineage>
        <taxon>Archaea</taxon>
        <taxon>Methanobacteriati</taxon>
        <taxon>Methanobacteriota</taxon>
        <taxon>Stenosarchaea group</taxon>
        <taxon>Halobacteria</taxon>
        <taxon>Halobacteriales</taxon>
        <taxon>Haloferacaceae</taxon>
    </lineage>
</organism>
<dbReference type="PANTHER" id="PTHR43592">
    <property type="entry name" value="CAAX AMINO TERMINAL PROTEASE"/>
    <property type="match status" value="1"/>
</dbReference>
<dbReference type="RefSeq" id="WP_209490583.1">
    <property type="nucleotide sequence ID" value="NZ_JAGGLC010000001.1"/>
</dbReference>
<evidence type="ECO:0000313" key="4">
    <source>
        <dbReference type="Proteomes" id="UP000823736"/>
    </source>
</evidence>
<keyword evidence="1" id="KW-0812">Transmembrane</keyword>
<feature type="transmembrane region" description="Helical" evidence="1">
    <location>
        <begin position="195"/>
        <end position="213"/>
    </location>
</feature>
<keyword evidence="1" id="KW-0472">Membrane</keyword>
<dbReference type="GO" id="GO:0080120">
    <property type="term" value="P:CAAX-box protein maturation"/>
    <property type="evidence" value="ECO:0007669"/>
    <property type="project" value="UniProtKB-ARBA"/>
</dbReference>
<dbReference type="EMBL" id="JAGGLC010000001">
    <property type="protein sequence ID" value="MBP1986302.1"/>
    <property type="molecule type" value="Genomic_DNA"/>
</dbReference>
<reference evidence="3" key="1">
    <citation type="submission" date="2021-03" db="EMBL/GenBank/DDBJ databases">
        <title>Genomic Encyclopedia of Type Strains, Phase IV (KMG-IV): sequencing the most valuable type-strain genomes for metagenomic binning, comparative biology and taxonomic classification.</title>
        <authorList>
            <person name="Goeker M."/>
        </authorList>
    </citation>
    <scope>NUCLEOTIDE SEQUENCE</scope>
    <source>
        <strain evidence="3">DSM 26232</strain>
    </source>
</reference>